<dbReference type="AlphaFoldDB" id="A0A7K1L5X6"/>
<proteinExistence type="predicted"/>
<evidence type="ECO:0000313" key="2">
    <source>
        <dbReference type="EMBL" id="MUN39831.1"/>
    </source>
</evidence>
<evidence type="ECO:0000259" key="1">
    <source>
        <dbReference type="Pfam" id="PF19493"/>
    </source>
</evidence>
<dbReference type="Pfam" id="PF19493">
    <property type="entry name" value="Trypco1"/>
    <property type="match status" value="1"/>
</dbReference>
<protein>
    <recommendedName>
        <fullName evidence="1">Trypsin-co-occurring domain-containing protein</fullName>
    </recommendedName>
</protein>
<dbReference type="NCBIfam" id="NF041216">
    <property type="entry name" value="CU044_2847_fam"/>
    <property type="match status" value="1"/>
</dbReference>
<organism evidence="2 3">
    <name type="scientific">Actinomadura litoris</name>
    <dbReference type="NCBI Taxonomy" id="2678616"/>
    <lineage>
        <taxon>Bacteria</taxon>
        <taxon>Bacillati</taxon>
        <taxon>Actinomycetota</taxon>
        <taxon>Actinomycetes</taxon>
        <taxon>Streptosporangiales</taxon>
        <taxon>Thermomonosporaceae</taxon>
        <taxon>Actinomadura</taxon>
    </lineage>
</organism>
<evidence type="ECO:0000313" key="3">
    <source>
        <dbReference type="Proteomes" id="UP000432015"/>
    </source>
</evidence>
<keyword evidence="3" id="KW-1185">Reference proteome</keyword>
<accession>A0A7K1L5X6</accession>
<feature type="domain" description="Trypsin-co-occurring" evidence="1">
    <location>
        <begin position="7"/>
        <end position="98"/>
    </location>
</feature>
<gene>
    <name evidence="2" type="ORF">GNZ18_25015</name>
</gene>
<sequence length="111" mass="11594">MRWRTEHGVVVVESDPDEPGFDPVSVGAGVIHDARERFEDALRSVRDAAESALATLRGGDLRPDALELEFGVKLNAAAGAVIAKTSVEGQLKVKMTWGDPAAPGAGAAEEG</sequence>
<dbReference type="Proteomes" id="UP000432015">
    <property type="component" value="Unassembled WGS sequence"/>
</dbReference>
<name>A0A7K1L5X6_9ACTN</name>
<dbReference type="InterPro" id="IPR045794">
    <property type="entry name" value="Trypco1"/>
</dbReference>
<comment type="caution">
    <text evidence="2">The sequence shown here is derived from an EMBL/GenBank/DDBJ whole genome shotgun (WGS) entry which is preliminary data.</text>
</comment>
<dbReference type="EMBL" id="WOFH01000009">
    <property type="protein sequence ID" value="MUN39831.1"/>
    <property type="molecule type" value="Genomic_DNA"/>
</dbReference>
<reference evidence="2 3" key="1">
    <citation type="submission" date="2019-11" db="EMBL/GenBank/DDBJ databases">
        <authorList>
            <person name="Cao P."/>
        </authorList>
    </citation>
    <scope>NUCLEOTIDE SEQUENCE [LARGE SCALE GENOMIC DNA]</scope>
    <source>
        <strain evidence="2 3">NEAU-AAG5</strain>
    </source>
</reference>